<sequence length="355" mass="40786">MRVCFLGDGNSIHIKRWLYFFRDRGHEVHLITFSNTDLDDIIVHKVGKFDINQDGGNWRYILKSGEIKKIIKEINPYIVNAHYVTSYGFIGALTGFKNLAISAWGSDILVAPKRNAVYRWITKFALNKAKIVTSDSEFMSDEIRKLTNTKTITVPMGVERELCFLDREEKEDEFKILSLRTVNKNSNIDIIVKAFAKLVKSEENKKMKLIITNDGPEMDNIKNLIKELEIEDKVEIRGFVSRQELLNLLTSSQIFISILNSDSTSVTLLEAMACGVLSIVSDLPANRQWIEDKTNGLVLKNINEEELYNAIKMAMEDDKLKGKAENINRETIIKKALWEDNMSFVEKEYLHLSRL</sequence>
<evidence type="ECO:0000259" key="2">
    <source>
        <dbReference type="Pfam" id="PF00534"/>
    </source>
</evidence>
<keyword evidence="5" id="KW-1185">Reference proteome</keyword>
<organism evidence="4 5">
    <name type="scientific">Clostridium brassicae</name>
    <dbReference type="NCBI Taxonomy" id="2999072"/>
    <lineage>
        <taxon>Bacteria</taxon>
        <taxon>Bacillati</taxon>
        <taxon>Bacillota</taxon>
        <taxon>Clostridia</taxon>
        <taxon>Eubacteriales</taxon>
        <taxon>Clostridiaceae</taxon>
        <taxon>Clostridium</taxon>
    </lineage>
</organism>
<evidence type="ECO:0000256" key="1">
    <source>
        <dbReference type="ARBA" id="ARBA00022679"/>
    </source>
</evidence>
<proteinExistence type="predicted"/>
<reference evidence="4" key="1">
    <citation type="submission" date="2022-12" db="EMBL/GenBank/DDBJ databases">
        <title>Clostridium sp. nov., isolated from industrial wastewater.</title>
        <authorList>
            <person name="Jiayan W."/>
        </authorList>
    </citation>
    <scope>NUCLEOTIDE SEQUENCE</scope>
    <source>
        <strain evidence="4">ZC22-4</strain>
    </source>
</reference>
<feature type="domain" description="Glycosyltransferase subfamily 4-like N-terminal" evidence="3">
    <location>
        <begin position="2"/>
        <end position="136"/>
    </location>
</feature>
<dbReference type="PANTHER" id="PTHR46401">
    <property type="entry name" value="GLYCOSYLTRANSFERASE WBBK-RELATED"/>
    <property type="match status" value="1"/>
</dbReference>
<dbReference type="Proteomes" id="UP001144612">
    <property type="component" value="Unassembled WGS sequence"/>
</dbReference>
<dbReference type="CDD" id="cd03801">
    <property type="entry name" value="GT4_PimA-like"/>
    <property type="match status" value="1"/>
</dbReference>
<dbReference type="Pfam" id="PF13477">
    <property type="entry name" value="Glyco_trans_4_2"/>
    <property type="match status" value="1"/>
</dbReference>
<keyword evidence="1" id="KW-0808">Transferase</keyword>
<feature type="domain" description="Glycosyl transferase family 1" evidence="2">
    <location>
        <begin position="168"/>
        <end position="327"/>
    </location>
</feature>
<protein>
    <submittedName>
        <fullName evidence="4">Glycosyltransferase family 4 protein</fullName>
    </submittedName>
</protein>
<evidence type="ECO:0000313" key="4">
    <source>
        <dbReference type="EMBL" id="MCY6958620.1"/>
    </source>
</evidence>
<gene>
    <name evidence="4" type="ORF">OW729_08390</name>
</gene>
<dbReference type="RefSeq" id="WP_268061039.1">
    <property type="nucleotide sequence ID" value="NZ_JAPQFJ010000007.1"/>
</dbReference>
<name>A0ABT4D8I4_9CLOT</name>
<evidence type="ECO:0000259" key="3">
    <source>
        <dbReference type="Pfam" id="PF13477"/>
    </source>
</evidence>
<evidence type="ECO:0000313" key="5">
    <source>
        <dbReference type="Proteomes" id="UP001144612"/>
    </source>
</evidence>
<dbReference type="InterPro" id="IPR001296">
    <property type="entry name" value="Glyco_trans_1"/>
</dbReference>
<dbReference type="EMBL" id="JAPQFJ010000007">
    <property type="protein sequence ID" value="MCY6958620.1"/>
    <property type="molecule type" value="Genomic_DNA"/>
</dbReference>
<dbReference type="Gene3D" id="3.40.50.2000">
    <property type="entry name" value="Glycogen Phosphorylase B"/>
    <property type="match status" value="2"/>
</dbReference>
<dbReference type="SUPFAM" id="SSF53756">
    <property type="entry name" value="UDP-Glycosyltransferase/glycogen phosphorylase"/>
    <property type="match status" value="1"/>
</dbReference>
<dbReference type="Pfam" id="PF00534">
    <property type="entry name" value="Glycos_transf_1"/>
    <property type="match status" value="1"/>
</dbReference>
<dbReference type="PANTHER" id="PTHR46401:SF2">
    <property type="entry name" value="GLYCOSYLTRANSFERASE WBBK-RELATED"/>
    <property type="match status" value="1"/>
</dbReference>
<comment type="caution">
    <text evidence="4">The sequence shown here is derived from an EMBL/GenBank/DDBJ whole genome shotgun (WGS) entry which is preliminary data.</text>
</comment>
<accession>A0ABT4D8I4</accession>
<dbReference type="InterPro" id="IPR028098">
    <property type="entry name" value="Glyco_trans_4-like_N"/>
</dbReference>